<dbReference type="InterPro" id="IPR036259">
    <property type="entry name" value="MFS_trans_sf"/>
</dbReference>
<feature type="transmembrane region" description="Helical" evidence="7">
    <location>
        <begin position="59"/>
        <end position="78"/>
    </location>
</feature>
<dbReference type="InterPro" id="IPR020846">
    <property type="entry name" value="MFS_dom"/>
</dbReference>
<dbReference type="InterPro" id="IPR003663">
    <property type="entry name" value="Sugar/inositol_transpt"/>
</dbReference>
<feature type="transmembrane region" description="Helical" evidence="7">
    <location>
        <begin position="180"/>
        <end position="201"/>
    </location>
</feature>
<dbReference type="Proteomes" id="UP001583186">
    <property type="component" value="Unassembled WGS sequence"/>
</dbReference>
<dbReference type="PRINTS" id="PR00171">
    <property type="entry name" value="SUGRTRNSPORT"/>
</dbReference>
<protein>
    <recommendedName>
        <fullName evidence="8">Major facilitator superfamily (MFS) profile domain-containing protein</fullName>
    </recommendedName>
</protein>
<comment type="caution">
    <text evidence="9">The sequence shown here is derived from an EMBL/GenBank/DDBJ whole genome shotgun (WGS) entry which is preliminary data.</text>
</comment>
<gene>
    <name evidence="9" type="ORF">Sste5346_006088</name>
</gene>
<feature type="transmembrane region" description="Helical" evidence="7">
    <location>
        <begin position="18"/>
        <end position="39"/>
    </location>
</feature>
<feature type="domain" description="Major facilitator superfamily (MFS) profile" evidence="8">
    <location>
        <begin position="20"/>
        <end position="458"/>
    </location>
</feature>
<dbReference type="EMBL" id="JAWCUI010000035">
    <property type="protein sequence ID" value="KAL1893947.1"/>
    <property type="molecule type" value="Genomic_DNA"/>
</dbReference>
<dbReference type="PANTHER" id="PTHR48022:SF30">
    <property type="entry name" value="MAJOR FACILITATOR SUPERFAMILY (MFS) PROFILE DOMAIN-CONTAINING PROTEIN"/>
    <property type="match status" value="1"/>
</dbReference>
<keyword evidence="3" id="KW-0813">Transport</keyword>
<evidence type="ECO:0000313" key="10">
    <source>
        <dbReference type="Proteomes" id="UP001583186"/>
    </source>
</evidence>
<keyword evidence="5 7" id="KW-1133">Transmembrane helix</keyword>
<evidence type="ECO:0000256" key="6">
    <source>
        <dbReference type="ARBA" id="ARBA00023136"/>
    </source>
</evidence>
<dbReference type="InterPro" id="IPR050360">
    <property type="entry name" value="MFS_Sugar_Transporters"/>
</dbReference>
<accession>A0ABR3Z181</accession>
<dbReference type="SUPFAM" id="SSF103473">
    <property type="entry name" value="MFS general substrate transporter"/>
    <property type="match status" value="1"/>
</dbReference>
<feature type="transmembrane region" description="Helical" evidence="7">
    <location>
        <begin position="371"/>
        <end position="393"/>
    </location>
</feature>
<organism evidence="9 10">
    <name type="scientific">Sporothrix stenoceras</name>
    <dbReference type="NCBI Taxonomy" id="5173"/>
    <lineage>
        <taxon>Eukaryota</taxon>
        <taxon>Fungi</taxon>
        <taxon>Dikarya</taxon>
        <taxon>Ascomycota</taxon>
        <taxon>Pezizomycotina</taxon>
        <taxon>Sordariomycetes</taxon>
        <taxon>Sordariomycetidae</taxon>
        <taxon>Ophiostomatales</taxon>
        <taxon>Ophiostomataceae</taxon>
        <taxon>Sporothrix</taxon>
    </lineage>
</organism>
<feature type="transmembrane region" description="Helical" evidence="7">
    <location>
        <begin position="304"/>
        <end position="327"/>
    </location>
</feature>
<keyword evidence="10" id="KW-1185">Reference proteome</keyword>
<feature type="transmembrane region" description="Helical" evidence="7">
    <location>
        <begin position="405"/>
        <end position="423"/>
    </location>
</feature>
<comment type="subcellular location">
    <subcellularLocation>
        <location evidence="1">Membrane</location>
        <topology evidence="1">Multi-pass membrane protein</topology>
    </subcellularLocation>
</comment>
<feature type="transmembrane region" description="Helical" evidence="7">
    <location>
        <begin position="113"/>
        <end position="136"/>
    </location>
</feature>
<evidence type="ECO:0000256" key="4">
    <source>
        <dbReference type="ARBA" id="ARBA00022692"/>
    </source>
</evidence>
<evidence type="ECO:0000259" key="8">
    <source>
        <dbReference type="PROSITE" id="PS50850"/>
    </source>
</evidence>
<reference evidence="9 10" key="1">
    <citation type="journal article" date="2024" name="IMA Fungus">
        <title>IMA Genome - F19 : A genome assembly and annotation guide to empower mycologists, including annotated draft genome sequences of Ceratocystis pirilliformis, Diaporthe australafricana, Fusarium ophioides, Paecilomyces lecythidis, and Sporothrix stenoceras.</title>
        <authorList>
            <person name="Aylward J."/>
            <person name="Wilson A.M."/>
            <person name="Visagie C.M."/>
            <person name="Spraker J."/>
            <person name="Barnes I."/>
            <person name="Buitendag C."/>
            <person name="Ceriani C."/>
            <person name="Del Mar Angel L."/>
            <person name="du Plessis D."/>
            <person name="Fuchs T."/>
            <person name="Gasser K."/>
            <person name="Kramer D."/>
            <person name="Li W."/>
            <person name="Munsamy K."/>
            <person name="Piso A."/>
            <person name="Price J.L."/>
            <person name="Sonnekus B."/>
            <person name="Thomas C."/>
            <person name="van der Nest A."/>
            <person name="van Dijk A."/>
            <person name="van Heerden A."/>
            <person name="van Vuuren N."/>
            <person name="Yilmaz N."/>
            <person name="Duong T.A."/>
            <person name="van der Merwe N.A."/>
            <person name="Wingfield M.J."/>
            <person name="Wingfield B.D."/>
        </authorList>
    </citation>
    <scope>NUCLEOTIDE SEQUENCE [LARGE SCALE GENOMIC DNA]</scope>
    <source>
        <strain evidence="9 10">CMW 5346</strain>
    </source>
</reference>
<feature type="transmembrane region" description="Helical" evidence="7">
    <location>
        <begin position="270"/>
        <end position="292"/>
    </location>
</feature>
<feature type="transmembrane region" description="Helical" evidence="7">
    <location>
        <begin position="339"/>
        <end position="359"/>
    </location>
</feature>
<comment type="similarity">
    <text evidence="2">Belongs to the major facilitator superfamily. Sugar transporter (TC 2.A.1.1) family.</text>
</comment>
<dbReference type="PROSITE" id="PS50850">
    <property type="entry name" value="MFS"/>
    <property type="match status" value="1"/>
</dbReference>
<feature type="transmembrane region" description="Helical" evidence="7">
    <location>
        <begin position="157"/>
        <end position="174"/>
    </location>
</feature>
<evidence type="ECO:0000256" key="5">
    <source>
        <dbReference type="ARBA" id="ARBA00022989"/>
    </source>
</evidence>
<evidence type="ECO:0000256" key="7">
    <source>
        <dbReference type="SAM" id="Phobius"/>
    </source>
</evidence>
<dbReference type="PROSITE" id="PS00217">
    <property type="entry name" value="SUGAR_TRANSPORT_2"/>
    <property type="match status" value="1"/>
</dbReference>
<feature type="transmembrane region" description="Helical" evidence="7">
    <location>
        <begin position="435"/>
        <end position="454"/>
    </location>
</feature>
<dbReference type="InterPro" id="IPR005828">
    <property type="entry name" value="MFS_sugar_transport-like"/>
</dbReference>
<proteinExistence type="inferred from homology"/>
<keyword evidence="4 7" id="KW-0812">Transmembrane</keyword>
<name>A0ABR3Z181_9PEZI</name>
<sequence>MEDTAAHAPKPHLTTGNIVSILVAGMGSFLFGYCNNAIAGTFAQTSFTSKFLSGPNAEAITGGILGGFLSGGFIGSIVQAPISQRFGRRAGTATAAVLTVLSAALQAGSVNIAMFLAARTLCGIGAGIVITNVPVYMSEIAPPHLRGLLVGNHATSIVYAYILSSVLALGFSFVDHPYAWRLQYVMLAFFGLLLLASLAFLPESPRWLVERERYDEAWTVLQQLHQSKGGNDTHLARAEMVQIRAQIAEEHAQPTGYWHILKTPNLRYRVYCSVLVWIVGQSTGILVIANLTPVLFGQLGYSTLLQLGLSIVWTVVALLGCFVNSLIMDKVGRVRLMVLGGYLCSIVLIVEAVLQKYFLNTSNTSGINAAVAMYFLFIFFYGSTIDCAAYVYISEIWPTHHRSRGSTIGLASFFLTSIAYTSPATKAFATIGWRYYFVMAAVCLVSSTVMMFVLPETAQLTLEEIAEKFGETVVVRLGEASEKGDALVVDHTEVAEARAV</sequence>
<dbReference type="InterPro" id="IPR005829">
    <property type="entry name" value="Sugar_transporter_CS"/>
</dbReference>
<dbReference type="PANTHER" id="PTHR48022">
    <property type="entry name" value="PLASTIDIC GLUCOSE TRANSPORTER 4"/>
    <property type="match status" value="1"/>
</dbReference>
<dbReference type="Pfam" id="PF00083">
    <property type="entry name" value="Sugar_tr"/>
    <property type="match status" value="1"/>
</dbReference>
<evidence type="ECO:0000313" key="9">
    <source>
        <dbReference type="EMBL" id="KAL1893947.1"/>
    </source>
</evidence>
<evidence type="ECO:0000256" key="1">
    <source>
        <dbReference type="ARBA" id="ARBA00004141"/>
    </source>
</evidence>
<keyword evidence="6 7" id="KW-0472">Membrane</keyword>
<feature type="transmembrane region" description="Helical" evidence="7">
    <location>
        <begin position="90"/>
        <end position="107"/>
    </location>
</feature>
<dbReference type="Gene3D" id="1.20.1250.20">
    <property type="entry name" value="MFS general substrate transporter like domains"/>
    <property type="match status" value="1"/>
</dbReference>
<evidence type="ECO:0000256" key="3">
    <source>
        <dbReference type="ARBA" id="ARBA00022448"/>
    </source>
</evidence>
<evidence type="ECO:0000256" key="2">
    <source>
        <dbReference type="ARBA" id="ARBA00010992"/>
    </source>
</evidence>